<organism evidence="2">
    <name type="scientific">Mytilinidion resinicola</name>
    <dbReference type="NCBI Taxonomy" id="574789"/>
    <lineage>
        <taxon>Eukaryota</taxon>
        <taxon>Fungi</taxon>
        <taxon>Dikarya</taxon>
        <taxon>Ascomycota</taxon>
        <taxon>Pezizomycotina</taxon>
        <taxon>Dothideomycetes</taxon>
        <taxon>Pleosporomycetidae</taxon>
        <taxon>Mytilinidiales</taxon>
        <taxon>Mytilinidiaceae</taxon>
        <taxon>Mytilinidion</taxon>
    </lineage>
</organism>
<reference evidence="4" key="3">
    <citation type="submission" date="2025-04" db="UniProtKB">
        <authorList>
            <consortium name="RefSeq"/>
        </authorList>
    </citation>
    <scope>IDENTIFICATION</scope>
    <source>
        <strain evidence="4">CBS 304.34</strain>
    </source>
</reference>
<reference evidence="4" key="2">
    <citation type="submission" date="2020-04" db="EMBL/GenBank/DDBJ databases">
        <authorList>
            <consortium name="NCBI Genome Project"/>
        </authorList>
    </citation>
    <scope>NUCLEOTIDE SEQUENCE</scope>
    <source>
        <strain evidence="4">CBS 304.34</strain>
    </source>
</reference>
<gene>
    <name evidence="2 4" type="ORF">BDZ99DRAFT_567771</name>
</gene>
<evidence type="ECO:0000313" key="4">
    <source>
        <dbReference type="RefSeq" id="XP_033581046.1"/>
    </source>
</evidence>
<reference evidence="2 4" key="1">
    <citation type="journal article" date="2020" name="Stud. Mycol.">
        <title>101 Dothideomycetes genomes: a test case for predicting lifestyles and emergence of pathogens.</title>
        <authorList>
            <person name="Haridas S."/>
            <person name="Albert R."/>
            <person name="Binder M."/>
            <person name="Bloem J."/>
            <person name="Labutti K."/>
            <person name="Salamov A."/>
            <person name="Andreopoulos B."/>
            <person name="Baker S."/>
            <person name="Barry K."/>
            <person name="Bills G."/>
            <person name="Bluhm B."/>
            <person name="Cannon C."/>
            <person name="Castanera R."/>
            <person name="Culley D."/>
            <person name="Daum C."/>
            <person name="Ezra D."/>
            <person name="Gonzalez J."/>
            <person name="Henrissat B."/>
            <person name="Kuo A."/>
            <person name="Liang C."/>
            <person name="Lipzen A."/>
            <person name="Lutzoni F."/>
            <person name="Magnuson J."/>
            <person name="Mondo S."/>
            <person name="Nolan M."/>
            <person name="Ohm R."/>
            <person name="Pangilinan J."/>
            <person name="Park H.-J."/>
            <person name="Ramirez L."/>
            <person name="Alfaro M."/>
            <person name="Sun H."/>
            <person name="Tritt A."/>
            <person name="Yoshinaga Y."/>
            <person name="Zwiers L.-H."/>
            <person name="Turgeon B."/>
            <person name="Goodwin S."/>
            <person name="Spatafora J."/>
            <person name="Crous P."/>
            <person name="Grigoriev I."/>
        </authorList>
    </citation>
    <scope>NUCLEOTIDE SEQUENCE</scope>
    <source>
        <strain evidence="2 4">CBS 304.34</strain>
    </source>
</reference>
<feature type="compositionally biased region" description="Basic and acidic residues" evidence="1">
    <location>
        <begin position="359"/>
        <end position="395"/>
    </location>
</feature>
<dbReference type="GeneID" id="54468618"/>
<feature type="region of interest" description="Disordered" evidence="1">
    <location>
        <begin position="28"/>
        <end position="78"/>
    </location>
</feature>
<feature type="region of interest" description="Disordered" evidence="1">
    <location>
        <begin position="306"/>
        <end position="402"/>
    </location>
</feature>
<dbReference type="Proteomes" id="UP000504636">
    <property type="component" value="Unplaced"/>
</dbReference>
<dbReference type="EMBL" id="MU003695">
    <property type="protein sequence ID" value="KAF2814082.1"/>
    <property type="molecule type" value="Genomic_DNA"/>
</dbReference>
<dbReference type="AlphaFoldDB" id="A0A6A6YYT4"/>
<feature type="compositionally biased region" description="Polar residues" evidence="1">
    <location>
        <begin position="306"/>
        <end position="315"/>
    </location>
</feature>
<sequence length="480" mass="53678">MHDAPPIRKGTIEDPKYVEDEMRKICETLEKTPRHTGTTNYFPPAPTTPYGPGEFPYGEGEEEEEGPPSRGSGPDLSDWDVLQEECCLEGQPSTQGNSPVNAKIPQESFNGPWSLAFNKARETARNLGGIAKEVVTSAGVGGAVVTVSKAALVTAAMGATRAADKMGPEVAQRLYTVRQTVGLASREYGPAPGERAEMREAREKARKEREKRKDEKMRFPNGTPPPTAAEVAWQEDYSRMTSPRPASDRRDSRASSTYSRPTLDRGHSRASSTYLTSPYSRPTSVIQHRRKSTAVFETPAAPLLVNQYTPETPSPLTRLHSNRVAEQRQLDRSQLKLSHSEEPETPLPARVSQQQVYEQTHDIDPPHRIRFDDNTNLHDSPKEEDTYKEDRKSSRELAAPSEVNFEERRAWQNERDDMEARGDRVDSRGGFTAAIKFVGHTTRTRTTETETTTMRLAASEPIMIPSRMNVRDGCVYPLFH</sequence>
<feature type="compositionally biased region" description="Basic and acidic residues" evidence="1">
    <location>
        <begin position="194"/>
        <end position="218"/>
    </location>
</feature>
<feature type="compositionally biased region" description="Polar residues" evidence="1">
    <location>
        <begin position="269"/>
        <end position="286"/>
    </location>
</feature>
<evidence type="ECO:0000313" key="2">
    <source>
        <dbReference type="EMBL" id="KAF2814082.1"/>
    </source>
</evidence>
<keyword evidence="3" id="KW-1185">Reference proteome</keyword>
<feature type="region of interest" description="Disordered" evidence="1">
    <location>
        <begin position="186"/>
        <end position="286"/>
    </location>
</feature>
<name>A0A6A6YYT4_9PEZI</name>
<evidence type="ECO:0000313" key="3">
    <source>
        <dbReference type="Proteomes" id="UP000504636"/>
    </source>
</evidence>
<accession>A0A6A6YYT4</accession>
<feature type="compositionally biased region" description="Basic and acidic residues" evidence="1">
    <location>
        <begin position="323"/>
        <end position="342"/>
    </location>
</feature>
<evidence type="ECO:0000256" key="1">
    <source>
        <dbReference type="SAM" id="MobiDB-lite"/>
    </source>
</evidence>
<dbReference type="RefSeq" id="XP_033581046.1">
    <property type="nucleotide sequence ID" value="XM_033727725.1"/>
</dbReference>
<protein>
    <submittedName>
        <fullName evidence="2 4">Uncharacterized protein</fullName>
    </submittedName>
</protein>
<proteinExistence type="predicted"/>
<dbReference type="OrthoDB" id="10437246at2759"/>